<accession>A0A412Z1J1</accession>
<evidence type="ECO:0000313" key="3">
    <source>
        <dbReference type="EMBL" id="RGV73701.1"/>
    </source>
</evidence>
<feature type="region of interest" description="Disordered" evidence="2">
    <location>
        <begin position="26"/>
        <end position="49"/>
    </location>
</feature>
<evidence type="ECO:0000256" key="2">
    <source>
        <dbReference type="SAM" id="MobiDB-lite"/>
    </source>
</evidence>
<feature type="coiled-coil region" evidence="1">
    <location>
        <begin position="254"/>
        <end position="291"/>
    </location>
</feature>
<dbReference type="EMBL" id="QRZM01000009">
    <property type="protein sequence ID" value="RGV73701.1"/>
    <property type="molecule type" value="Genomic_DNA"/>
</dbReference>
<dbReference type="Proteomes" id="UP000284543">
    <property type="component" value="Unassembled WGS sequence"/>
</dbReference>
<evidence type="ECO:0000313" key="4">
    <source>
        <dbReference type="Proteomes" id="UP000284543"/>
    </source>
</evidence>
<evidence type="ECO:0000256" key="1">
    <source>
        <dbReference type="SAM" id="Coils"/>
    </source>
</evidence>
<reference evidence="3 4" key="1">
    <citation type="submission" date="2018-08" db="EMBL/GenBank/DDBJ databases">
        <title>A genome reference for cultivated species of the human gut microbiota.</title>
        <authorList>
            <person name="Zou Y."/>
            <person name="Xue W."/>
            <person name="Luo G."/>
        </authorList>
    </citation>
    <scope>NUCLEOTIDE SEQUENCE [LARGE SCALE GENOMIC DNA]</scope>
    <source>
        <strain evidence="3 4">AF14-18</strain>
    </source>
</reference>
<organism evidence="3 4">
    <name type="scientific">Enterocloster bolteae</name>
    <dbReference type="NCBI Taxonomy" id="208479"/>
    <lineage>
        <taxon>Bacteria</taxon>
        <taxon>Bacillati</taxon>
        <taxon>Bacillota</taxon>
        <taxon>Clostridia</taxon>
        <taxon>Lachnospirales</taxon>
        <taxon>Lachnospiraceae</taxon>
        <taxon>Enterocloster</taxon>
    </lineage>
</organism>
<protein>
    <submittedName>
        <fullName evidence="3">Uncharacterized protein</fullName>
    </submittedName>
</protein>
<comment type="caution">
    <text evidence="3">The sequence shown here is derived from an EMBL/GenBank/DDBJ whole genome shotgun (WGS) entry which is preliminary data.</text>
</comment>
<dbReference type="AlphaFoldDB" id="A0A412Z1J1"/>
<sequence>MVRLGCVPEQGGPSAYMENAKAVRTAPPGCQEQTDGLGKNGPETTAVRSNDSACRDQAVWSWTEGADDWREQAVRMLEQLKKQYPGIVFHLAQEKDAGDLAALAVQAGTGVHLYLSREFVGRMGSSREDFSQCWSELVSAAGTLLAKQGQTRAVGAFLGEEGTSYWSVQDKTEKEAVPVVSHAGAKETPSAGSDPRVRVSVSLNVSSHFSRVARARTKGQVQEAVWDIYRSISNLKRAAACGDDQQRVKASRALRSLQKLLGRSGRKMRKLERERLKAQEQKKAEKKHQDKRAFRLKQEKRRMRSARLGSDACLVKEGHGDDFYIQAYRRFSGTAYKWEHQMPAGTMAGLFDAVPSGGSGMAGTAEAGFTAADVIVSGDTL</sequence>
<gene>
    <name evidence="3" type="ORF">DWW02_20185</name>
</gene>
<proteinExistence type="predicted"/>
<name>A0A412Z1J1_9FIRM</name>
<dbReference type="RefSeq" id="WP_118019225.1">
    <property type="nucleotide sequence ID" value="NZ_CAUHGS010000009.1"/>
</dbReference>
<keyword evidence="1" id="KW-0175">Coiled coil</keyword>